<evidence type="ECO:0000313" key="3">
    <source>
        <dbReference type="Proteomes" id="UP000214646"/>
    </source>
</evidence>
<protein>
    <submittedName>
        <fullName evidence="2">Uncharacterized protein</fullName>
    </submittedName>
</protein>
<evidence type="ECO:0000313" key="2">
    <source>
        <dbReference type="EMBL" id="OWK42237.1"/>
    </source>
</evidence>
<keyword evidence="3" id="KW-1185">Reference proteome</keyword>
<name>A0A225E1J0_9BACT</name>
<dbReference type="Proteomes" id="UP000214646">
    <property type="component" value="Unassembled WGS sequence"/>
</dbReference>
<sequence length="182" mass="20221">MADDLSRFCCLNPDCPKYGQRDAGNLTVGARYGTHHRRLLYCRACKDRFSERKGTPLFDSRLADDVALNVLAHLADGCGVRQTGRLVGSPRTRPPGTRPALADMPANSMTSWSGFPPHDYRQVDEKWSYIGKKEKNCDPDRPADRLKGDCWDHVALDADSRLVVEVVVGPRTADMATNSWTG</sequence>
<proteinExistence type="predicted"/>
<feature type="region of interest" description="Disordered" evidence="1">
    <location>
        <begin position="87"/>
        <end position="106"/>
    </location>
</feature>
<dbReference type="AlphaFoldDB" id="A0A225E1J0"/>
<organism evidence="2 3">
    <name type="scientific">Fimbriiglobus ruber</name>
    <dbReference type="NCBI Taxonomy" id="1908690"/>
    <lineage>
        <taxon>Bacteria</taxon>
        <taxon>Pseudomonadati</taxon>
        <taxon>Planctomycetota</taxon>
        <taxon>Planctomycetia</taxon>
        <taxon>Gemmatales</taxon>
        <taxon>Gemmataceae</taxon>
        <taxon>Fimbriiglobus</taxon>
    </lineage>
</organism>
<evidence type="ECO:0000256" key="1">
    <source>
        <dbReference type="SAM" id="MobiDB-lite"/>
    </source>
</evidence>
<gene>
    <name evidence="2" type="ORF">FRUB_04315</name>
</gene>
<reference evidence="3" key="1">
    <citation type="submission" date="2017-06" db="EMBL/GenBank/DDBJ databases">
        <title>Genome analysis of Fimbriiglobus ruber SP5, the first member of the order Planctomycetales with confirmed chitinolytic capability.</title>
        <authorList>
            <person name="Ravin N.V."/>
            <person name="Rakitin A.L."/>
            <person name="Ivanova A.A."/>
            <person name="Beletsky A.V."/>
            <person name="Kulichevskaya I.S."/>
            <person name="Mardanov A.V."/>
            <person name="Dedysh S.N."/>
        </authorList>
    </citation>
    <scope>NUCLEOTIDE SEQUENCE [LARGE SCALE GENOMIC DNA]</scope>
    <source>
        <strain evidence="3">SP5</strain>
    </source>
</reference>
<accession>A0A225E1J0</accession>
<comment type="caution">
    <text evidence="2">The sequence shown here is derived from an EMBL/GenBank/DDBJ whole genome shotgun (WGS) entry which is preliminary data.</text>
</comment>
<dbReference type="EMBL" id="NIDE01000005">
    <property type="protein sequence ID" value="OWK42237.1"/>
    <property type="molecule type" value="Genomic_DNA"/>
</dbReference>